<dbReference type="OrthoDB" id="10597775at2759"/>
<evidence type="ECO:0000313" key="3">
    <source>
        <dbReference type="Proteomes" id="UP000014760"/>
    </source>
</evidence>
<dbReference type="EMBL" id="AMQN01010500">
    <property type="status" value="NOT_ANNOTATED_CDS"/>
    <property type="molecule type" value="Genomic_DNA"/>
</dbReference>
<keyword evidence="3" id="KW-1185">Reference proteome</keyword>
<dbReference type="PANTHER" id="PTHR33964">
    <property type="entry name" value="RE45066P-RELATED"/>
    <property type="match status" value="1"/>
</dbReference>
<dbReference type="HOGENOM" id="CLU_987808_0_0_1"/>
<organism evidence="1">
    <name type="scientific">Capitella teleta</name>
    <name type="common">Polychaete worm</name>
    <dbReference type="NCBI Taxonomy" id="283909"/>
    <lineage>
        <taxon>Eukaryota</taxon>
        <taxon>Metazoa</taxon>
        <taxon>Spiralia</taxon>
        <taxon>Lophotrochozoa</taxon>
        <taxon>Annelida</taxon>
        <taxon>Polychaeta</taxon>
        <taxon>Sedentaria</taxon>
        <taxon>Scolecida</taxon>
        <taxon>Capitellidae</taxon>
        <taxon>Capitella</taxon>
    </lineage>
</organism>
<accession>R7U3W6</accession>
<dbReference type="Proteomes" id="UP000014760">
    <property type="component" value="Unassembled WGS sequence"/>
</dbReference>
<sequence>MDRDALIKPLELQYYARLWHLLFTLATEVSSQHQQALPLSRAFETGAQNDSECPPALELARRIETCLTPINALTADAELFNWGGLTGQGWNTSCQAYHESAMCMRKLMKYCEGSENDELQIGEAMLIALQAGKRHNCDNPAVYEAYQRHSKCYTSIEGATVRCINAFTESMEQADAMYADMVSQQDGEEEYSVENSDAYTKELCGGFDDLMRCVDGAISSRCGRDAANLFVDAMRNQIPDIFNEMCSARRHRQSGNRSAHFRSNTWIILAPILYLNLICINY</sequence>
<dbReference type="AlphaFoldDB" id="R7U3W6"/>
<evidence type="ECO:0000313" key="2">
    <source>
        <dbReference type="EnsemblMetazoa" id="CapteP224940"/>
    </source>
</evidence>
<proteinExistence type="predicted"/>
<reference evidence="2" key="3">
    <citation type="submission" date="2015-06" db="UniProtKB">
        <authorList>
            <consortium name="EnsemblMetazoa"/>
        </authorList>
    </citation>
    <scope>IDENTIFICATION</scope>
</reference>
<gene>
    <name evidence="1" type="ORF">CAPTEDRAFT_224940</name>
</gene>
<protein>
    <recommendedName>
        <fullName evidence="4">DUF19 domain-containing protein</fullName>
    </recommendedName>
</protein>
<dbReference type="PANTHER" id="PTHR33964:SF1">
    <property type="entry name" value="RE45066P"/>
    <property type="match status" value="1"/>
</dbReference>
<reference evidence="1 3" key="2">
    <citation type="journal article" date="2013" name="Nature">
        <title>Insights into bilaterian evolution from three spiralian genomes.</title>
        <authorList>
            <person name="Simakov O."/>
            <person name="Marletaz F."/>
            <person name="Cho S.J."/>
            <person name="Edsinger-Gonzales E."/>
            <person name="Havlak P."/>
            <person name="Hellsten U."/>
            <person name="Kuo D.H."/>
            <person name="Larsson T."/>
            <person name="Lv J."/>
            <person name="Arendt D."/>
            <person name="Savage R."/>
            <person name="Osoegawa K."/>
            <person name="de Jong P."/>
            <person name="Grimwood J."/>
            <person name="Chapman J.A."/>
            <person name="Shapiro H."/>
            <person name="Aerts A."/>
            <person name="Otillar R.P."/>
            <person name="Terry A.Y."/>
            <person name="Boore J.L."/>
            <person name="Grigoriev I.V."/>
            <person name="Lindberg D.R."/>
            <person name="Seaver E.C."/>
            <person name="Weisblat D.A."/>
            <person name="Putnam N.H."/>
            <person name="Rokhsar D.S."/>
        </authorList>
    </citation>
    <scope>NUCLEOTIDE SEQUENCE</scope>
    <source>
        <strain evidence="1 3">I ESC-2004</strain>
    </source>
</reference>
<reference evidence="3" key="1">
    <citation type="submission" date="2012-12" db="EMBL/GenBank/DDBJ databases">
        <authorList>
            <person name="Hellsten U."/>
            <person name="Grimwood J."/>
            <person name="Chapman J.A."/>
            <person name="Shapiro H."/>
            <person name="Aerts A."/>
            <person name="Otillar R.P."/>
            <person name="Terry A.Y."/>
            <person name="Boore J.L."/>
            <person name="Simakov O."/>
            <person name="Marletaz F."/>
            <person name="Cho S.-J."/>
            <person name="Edsinger-Gonzales E."/>
            <person name="Havlak P."/>
            <person name="Kuo D.-H."/>
            <person name="Larsson T."/>
            <person name="Lv J."/>
            <person name="Arendt D."/>
            <person name="Savage R."/>
            <person name="Osoegawa K."/>
            <person name="de Jong P."/>
            <person name="Lindberg D.R."/>
            <person name="Seaver E.C."/>
            <person name="Weisblat D.A."/>
            <person name="Putnam N.H."/>
            <person name="Grigoriev I.V."/>
            <person name="Rokhsar D.S."/>
        </authorList>
    </citation>
    <scope>NUCLEOTIDE SEQUENCE</scope>
    <source>
        <strain evidence="3">I ESC-2004</strain>
    </source>
</reference>
<evidence type="ECO:0000313" key="1">
    <source>
        <dbReference type="EMBL" id="ELT98356.1"/>
    </source>
</evidence>
<evidence type="ECO:0008006" key="4">
    <source>
        <dbReference type="Google" id="ProtNLM"/>
    </source>
</evidence>
<dbReference type="EnsemblMetazoa" id="CapteT224940">
    <property type="protein sequence ID" value="CapteP224940"/>
    <property type="gene ID" value="CapteG224940"/>
</dbReference>
<dbReference type="OMA" id="ICERDMK"/>
<dbReference type="EMBL" id="KB308011">
    <property type="protein sequence ID" value="ELT98356.1"/>
    <property type="molecule type" value="Genomic_DNA"/>
</dbReference>
<name>R7U3W6_CAPTE</name>